<keyword evidence="10" id="KW-0819">tRNA processing</keyword>
<dbReference type="GO" id="GO:0046294">
    <property type="term" value="P:formaldehyde catabolic process"/>
    <property type="evidence" value="ECO:0007669"/>
    <property type="project" value="InterPro"/>
</dbReference>
<dbReference type="InterPro" id="IPR014186">
    <property type="entry name" value="S-formylglutathione_hydrol"/>
</dbReference>
<evidence type="ECO:0000256" key="9">
    <source>
        <dbReference type="ARBA" id="ARBA00022555"/>
    </source>
</evidence>
<evidence type="ECO:0000256" key="13">
    <source>
        <dbReference type="ARBA" id="ARBA00023163"/>
    </source>
</evidence>
<keyword evidence="11" id="KW-0378">Hydrolase</keyword>
<dbReference type="GO" id="GO:0003677">
    <property type="term" value="F:DNA binding"/>
    <property type="evidence" value="ECO:0007669"/>
    <property type="project" value="InterPro"/>
</dbReference>
<dbReference type="InterPro" id="IPR029058">
    <property type="entry name" value="AB_hydrolase_fold"/>
</dbReference>
<evidence type="ECO:0000256" key="1">
    <source>
        <dbReference type="ARBA" id="ARBA00004496"/>
    </source>
</evidence>
<dbReference type="GO" id="GO:0031267">
    <property type="term" value="F:small GTPase binding"/>
    <property type="evidence" value="ECO:0007669"/>
    <property type="project" value="InterPro"/>
</dbReference>
<reference evidence="21 22" key="1">
    <citation type="journal article" date="2014" name="PLoS ONE">
        <title>De novo Genome Assembly of the Fungal Plant Pathogen Pyrenophora semeniperda.</title>
        <authorList>
            <person name="Soliai M.M."/>
            <person name="Meyer S.E."/>
            <person name="Udall J.A."/>
            <person name="Elzinga D.E."/>
            <person name="Hermansen R.A."/>
            <person name="Bodily P.M."/>
            <person name="Hart A.A."/>
            <person name="Coleman C.E."/>
        </authorList>
    </citation>
    <scope>NUCLEOTIDE SEQUENCE [LARGE SCALE GENOMIC DNA]</scope>
    <source>
        <strain evidence="21 22">CCB06</strain>
        <tissue evidence="21">Mycelium</tissue>
    </source>
</reference>
<feature type="compositionally biased region" description="Acidic residues" evidence="18">
    <location>
        <begin position="1"/>
        <end position="10"/>
    </location>
</feature>
<organism evidence="21 22">
    <name type="scientific">Pyrenophora seminiperda CCB06</name>
    <dbReference type="NCBI Taxonomy" id="1302712"/>
    <lineage>
        <taxon>Eukaryota</taxon>
        <taxon>Fungi</taxon>
        <taxon>Dikarya</taxon>
        <taxon>Ascomycota</taxon>
        <taxon>Pezizomycotina</taxon>
        <taxon>Dothideomycetes</taxon>
        <taxon>Pleosporomycetidae</taxon>
        <taxon>Pleosporales</taxon>
        <taxon>Pleosporineae</taxon>
        <taxon>Pleosporaceae</taxon>
        <taxon>Pyrenophora</taxon>
    </lineage>
</organism>
<dbReference type="Gene3D" id="3.90.940.10">
    <property type="match status" value="1"/>
</dbReference>
<feature type="domain" description="Exportin-1/Importin-beta-like" evidence="19">
    <location>
        <begin position="638"/>
        <end position="781"/>
    </location>
</feature>
<evidence type="ECO:0000256" key="17">
    <source>
        <dbReference type="RuleBase" id="RU366037"/>
    </source>
</evidence>
<feature type="compositionally biased region" description="Basic and acidic residues" evidence="18">
    <location>
        <begin position="76"/>
        <end position="88"/>
    </location>
</feature>
<dbReference type="InterPro" id="IPR013598">
    <property type="entry name" value="Exportin-1/Importin-b-like"/>
</dbReference>
<name>A0A3M7MD48_9PLEO</name>
<dbReference type="GO" id="GO:0006351">
    <property type="term" value="P:DNA-templated transcription"/>
    <property type="evidence" value="ECO:0007669"/>
    <property type="project" value="InterPro"/>
</dbReference>
<keyword evidence="8 17" id="KW-0963">Cytoplasm</keyword>
<dbReference type="NCBIfam" id="TIGR02821">
    <property type="entry name" value="fghA_ester_D"/>
    <property type="match status" value="1"/>
</dbReference>
<dbReference type="SUPFAM" id="SSF63562">
    <property type="entry name" value="RPB6/omega subunit-like"/>
    <property type="match status" value="1"/>
</dbReference>
<dbReference type="GO" id="GO:0000049">
    <property type="term" value="F:tRNA binding"/>
    <property type="evidence" value="ECO:0007669"/>
    <property type="project" value="UniProtKB-UniRule"/>
</dbReference>
<keyword evidence="9 17" id="KW-0820">tRNA-binding</keyword>
<evidence type="ECO:0000256" key="4">
    <source>
        <dbReference type="ARBA" id="ARBA00018928"/>
    </source>
</evidence>
<evidence type="ECO:0000256" key="2">
    <source>
        <dbReference type="ARBA" id="ARBA00005622"/>
    </source>
</evidence>
<accession>A0A3M7MD48</accession>
<evidence type="ECO:0000256" key="7">
    <source>
        <dbReference type="ARBA" id="ARBA00022487"/>
    </source>
</evidence>
<dbReference type="Gene3D" id="1.25.10.10">
    <property type="entry name" value="Leucine-rich Repeat Variant"/>
    <property type="match status" value="1"/>
</dbReference>
<dbReference type="InterPro" id="IPR045546">
    <property type="entry name" value="Exportin-T_C"/>
</dbReference>
<dbReference type="SUPFAM" id="SSF48371">
    <property type="entry name" value="ARM repeat"/>
    <property type="match status" value="1"/>
</dbReference>
<dbReference type="PANTHER" id="PTHR15952:SF11">
    <property type="entry name" value="EXPORTIN-T"/>
    <property type="match status" value="1"/>
</dbReference>
<dbReference type="Pfam" id="PF08389">
    <property type="entry name" value="Xpo1"/>
    <property type="match status" value="1"/>
</dbReference>
<keyword evidence="12 17" id="KW-0694">RNA-binding</keyword>
<dbReference type="GO" id="GO:0052689">
    <property type="term" value="F:carboxylic ester hydrolase activity"/>
    <property type="evidence" value="ECO:0007669"/>
    <property type="project" value="UniProtKB-KW"/>
</dbReference>
<dbReference type="InterPro" id="IPR000801">
    <property type="entry name" value="Esterase-like"/>
</dbReference>
<dbReference type="InterPro" id="IPR036161">
    <property type="entry name" value="RPB6/omega-like_sf"/>
</dbReference>
<comment type="similarity">
    <text evidence="3 17">Belongs to the exportin family.</text>
</comment>
<keyword evidence="7" id="KW-0719">Serine esterase</keyword>
<feature type="region of interest" description="Disordered" evidence="18">
    <location>
        <begin position="1"/>
        <end position="91"/>
    </location>
</feature>
<evidence type="ECO:0000256" key="14">
    <source>
        <dbReference type="ARBA" id="ARBA00023242"/>
    </source>
</evidence>
<dbReference type="InterPro" id="IPR006110">
    <property type="entry name" value="Pol_omega/Rpo6/RPB6"/>
</dbReference>
<evidence type="ECO:0000256" key="11">
    <source>
        <dbReference type="ARBA" id="ARBA00022801"/>
    </source>
</evidence>
<dbReference type="Gene3D" id="3.40.50.1820">
    <property type="entry name" value="alpha/beta hydrolase"/>
    <property type="match status" value="1"/>
</dbReference>
<keyword evidence="13" id="KW-0804">Transcription</keyword>
<proteinExistence type="inferred from homology"/>
<comment type="similarity">
    <text evidence="2">Belongs to the esterase D family.</text>
</comment>
<evidence type="ECO:0000256" key="8">
    <source>
        <dbReference type="ARBA" id="ARBA00022490"/>
    </source>
</evidence>
<dbReference type="InterPro" id="IPR016024">
    <property type="entry name" value="ARM-type_fold"/>
</dbReference>
<evidence type="ECO:0000256" key="12">
    <source>
        <dbReference type="ARBA" id="ARBA00022884"/>
    </source>
</evidence>
<evidence type="ECO:0000256" key="16">
    <source>
        <dbReference type="PIRSR" id="PIRSR614186-1"/>
    </source>
</evidence>
<evidence type="ECO:0000256" key="3">
    <source>
        <dbReference type="ARBA" id="ARBA00009466"/>
    </source>
</evidence>
<feature type="domain" description="Exportin-T C-terminal" evidence="20">
    <location>
        <begin position="878"/>
        <end position="1550"/>
    </location>
</feature>
<keyword evidence="5 17" id="KW-0813">Transport</keyword>
<dbReference type="Pfam" id="PF00756">
    <property type="entry name" value="Esterase"/>
    <property type="match status" value="1"/>
</dbReference>
<dbReference type="GO" id="GO:0018738">
    <property type="term" value="F:S-formylglutathione hydrolase activity"/>
    <property type="evidence" value="ECO:0007669"/>
    <property type="project" value="InterPro"/>
</dbReference>
<dbReference type="InterPro" id="IPR020708">
    <property type="entry name" value="DNA-dir_RNA_polK_14-18kDa_CS"/>
</dbReference>
<comment type="subcellular location">
    <subcellularLocation>
        <location evidence="1 17">Cytoplasm</location>
    </subcellularLocation>
    <subcellularLocation>
        <location evidence="17">Nucleus</location>
    </subcellularLocation>
    <text evidence="17">Shuttles between the nucleus and the cytoplasm.</text>
</comment>
<dbReference type="SUPFAM" id="SSF53474">
    <property type="entry name" value="alpha/beta-Hydrolases"/>
    <property type="match status" value="1"/>
</dbReference>
<feature type="compositionally biased region" description="Low complexity" evidence="18">
    <location>
        <begin position="52"/>
        <end position="67"/>
    </location>
</feature>
<evidence type="ECO:0000313" key="22">
    <source>
        <dbReference type="Proteomes" id="UP000265663"/>
    </source>
</evidence>
<dbReference type="GO" id="GO:0071528">
    <property type="term" value="P:tRNA re-export from nucleus"/>
    <property type="evidence" value="ECO:0007669"/>
    <property type="project" value="UniProtKB-UniRule"/>
</dbReference>
<evidence type="ECO:0000256" key="6">
    <source>
        <dbReference type="ARBA" id="ARBA00022478"/>
    </source>
</evidence>
<dbReference type="GO" id="GO:0003899">
    <property type="term" value="F:DNA-directed RNA polymerase activity"/>
    <property type="evidence" value="ECO:0007669"/>
    <property type="project" value="InterPro"/>
</dbReference>
<evidence type="ECO:0000256" key="10">
    <source>
        <dbReference type="ARBA" id="ARBA00022694"/>
    </source>
</evidence>
<feature type="active site" description="Charge relay system" evidence="16">
    <location>
        <position position="409"/>
    </location>
</feature>
<keyword evidence="14 17" id="KW-0539">Nucleus</keyword>
<dbReference type="FunFam" id="3.40.50.1820:FF:000002">
    <property type="entry name" value="S-formylglutathione hydrolase"/>
    <property type="match status" value="1"/>
</dbReference>
<dbReference type="FunFam" id="1.25.10.10:FF:000355">
    <property type="entry name" value="Exportin-T"/>
    <property type="match status" value="1"/>
</dbReference>
<dbReference type="GO" id="GO:0008033">
    <property type="term" value="P:tRNA processing"/>
    <property type="evidence" value="ECO:0007669"/>
    <property type="project" value="UniProtKB-KW"/>
</dbReference>
<sequence length="1555" mass="172989">MSDYGGDDYDGGAGDMEHVIEFDEEAEPDLMDDEDDQPGGGEDPDNADPNDDNVVVSGDASAAAAAKEASKNTVTSEKDKKVPNEKRTTTPYMTKYEKARVLGTRALQISGNAPVLIDVEGMTDPLQIAAKELQEKKIPLVFQAQRHSMRQLTRLLNAPRLPFAFRNPTTPFSAFTTLPIMSFETTGTIASFGGKLLKLKHKSSSTNTDMELNMFLPPQALKSGAKVPVLIYLSGLTCTGNNCSEKGFFQHGAAQHGIAVVYPDTSPRGLQIEGEDEAYDFGSGAGFYVDATKDPWSKGYNMYSYITKELPEALFSSFKELDSSKVSITGHSMGGHGALTLFLKNPGMYKSVSAFAPIANPINCPWGQKAFKGYFGEDQQQKWKEHDATELVKQWKGPLEMLIDVGTGDNFYKQGQLLPENFVQAAKEAGNGQGIQLRMQPDYDHSYYFMATFADDHVAWAAKHLSAYRILAFLLSARKPAPRKQKQRSYPLSFSKLGPAHARNHTNYRPVTHLCVSNIKNVGEMESQPSWDANKSAFKVENAIEIAANPTSSQELRGQAIEYLNQLRAEGSAWQAALALFTRDPRATDFVRHTSLDLVNNAIQEHRLDEQSLGYIRDTLMSHIRQSYVPGSGAADTNHIQNKLMQTVTYLFVALYPTSWQSFFDDFRALAGDQATIGSVNTATTSLYLRMLGQVHDEIADQLVARPEDEKKRNTELKDLIRQRDAQKISLSWQEILAKWRETDLGLVEMCLKTIGRWVSWTDINLIVNQAMITTFLEMAGQQGIGDPESAAGKVRDAAIDTFSEIVGKKMSPADKIELITFLNLSEVVGQLITSPALAEFHSPNYDNDLAETVAKLVNNIVFDIVKILENESVEEHIRQRADDLIRIFTPYLLRFFADQYDEVCSTVIPSLTDLLTFLRKLQKKSGSIPPQYAAVLPPVLDAIVAKMKYDETASWGEEGDQTDEAEFLDLRRRLHVLQQTVTAIDEPYYIETLSRVVNGTFGRFTQGDQTLNWRDLELALYEMFLFGELAIRNQGLYAKREPSSAAAQQLVAMMNSMVDSGLADYQHPAIQLQYMEICVRYYQFFEQNPNLIPKVLENFVNLTHNNHVKVRSRSWYLFQRLVKHLRAQLGNVSYDIIQADEMSSDEEDLSADALFNSQLFLFEAVGCIASSSTVSIENKKLYAQTIMSPLFTDMEQTLPQARNGDERAILQIHHIIMALGTLARGYSDWVPSNNNSAVPHSEVADEFVKASEAILVAVDSLNRSGSIRHAARFAFSRMIAVLGSRLLEQLPSWIEGLLSLSSSMDEISTFLKVLGQVIFTFKSEIAGILDTVMSPVLQRIFTALAVIPSGTDDEIQLAELRREYLNFIVVVLNHGLGSVLVSNANQSSFEPVITSIETFARDTHDYPTARLAIFVLIRMVSVWGGPDKVGPGAGNAPTSNDAVQAPLPGFENYVVERFSPLAWSIPASAGFNSKDAQAKQVLYEAANLQHEIIKKVGESYVERLKSDLSGMGVGGDGVDQYLRTLAGSFEGPKKEKEWRNFYTQFVDRMLASRA</sequence>
<protein>
    <recommendedName>
        <fullName evidence="4 17">Exportin-T</fullName>
    </recommendedName>
    <alternativeName>
        <fullName evidence="17">Exportin(tRNA)</fullName>
    </alternativeName>
    <alternativeName>
        <fullName evidence="17">tRNA exportin</fullName>
    </alternativeName>
</protein>
<dbReference type="PROSITE" id="PS01111">
    <property type="entry name" value="RNA_POL_K_14KD"/>
    <property type="match status" value="1"/>
</dbReference>
<evidence type="ECO:0000256" key="18">
    <source>
        <dbReference type="SAM" id="MobiDB-lite"/>
    </source>
</evidence>
<dbReference type="GO" id="GO:0005737">
    <property type="term" value="C:cytoplasm"/>
    <property type="evidence" value="ECO:0007669"/>
    <property type="project" value="UniProtKB-SubCell"/>
</dbReference>
<dbReference type="GO" id="GO:0016363">
    <property type="term" value="C:nuclear matrix"/>
    <property type="evidence" value="ECO:0007669"/>
    <property type="project" value="TreeGrafter"/>
</dbReference>
<gene>
    <name evidence="21" type="ORF">GMOD_00007355</name>
</gene>
<evidence type="ECO:0000256" key="5">
    <source>
        <dbReference type="ARBA" id="ARBA00022448"/>
    </source>
</evidence>
<dbReference type="NCBIfam" id="NF002208">
    <property type="entry name" value="PRK01099.1-3"/>
    <property type="match status" value="1"/>
</dbReference>
<evidence type="ECO:0000256" key="15">
    <source>
        <dbReference type="ARBA" id="ARBA00025147"/>
    </source>
</evidence>
<dbReference type="InterPro" id="IPR011989">
    <property type="entry name" value="ARM-like"/>
</dbReference>
<dbReference type="Pfam" id="PF19282">
    <property type="entry name" value="Exportin-T"/>
    <property type="match status" value="1"/>
</dbReference>
<comment type="function">
    <text evidence="15">tRNA nucleus export receptor which facilitates tRNA translocation across the nuclear pore complex. Involved in pre-tRNA splicing, probably by affecting the interaction of pre-tRNA with splicing endonuclease.</text>
</comment>
<dbReference type="Pfam" id="PF01192">
    <property type="entry name" value="RNA_pol_Rpb6"/>
    <property type="match status" value="1"/>
</dbReference>
<keyword evidence="22" id="KW-1185">Reference proteome</keyword>
<feature type="active site" description="Charge relay system" evidence="16">
    <location>
        <position position="332"/>
    </location>
</feature>
<feature type="active site" description="Charge relay system" evidence="16">
    <location>
        <position position="445"/>
    </location>
</feature>
<dbReference type="Proteomes" id="UP000265663">
    <property type="component" value="Unassembled WGS sequence"/>
</dbReference>
<evidence type="ECO:0000259" key="20">
    <source>
        <dbReference type="Pfam" id="PF19282"/>
    </source>
</evidence>
<dbReference type="InterPro" id="IPR040017">
    <property type="entry name" value="XPOT"/>
</dbReference>
<keyword evidence="6" id="KW-0240">DNA-directed RNA polymerase</keyword>
<feature type="compositionally biased region" description="Acidic residues" evidence="18">
    <location>
        <begin position="22"/>
        <end position="51"/>
    </location>
</feature>
<dbReference type="SMART" id="SM01409">
    <property type="entry name" value="RNA_pol_Rpb6"/>
    <property type="match status" value="1"/>
</dbReference>
<dbReference type="OrthoDB" id="26399at2759"/>
<dbReference type="PANTHER" id="PTHR15952">
    <property type="entry name" value="EXPORTIN-T/LOS1"/>
    <property type="match status" value="1"/>
</dbReference>
<dbReference type="EMBL" id="KE747829">
    <property type="protein sequence ID" value="RMZ72330.1"/>
    <property type="molecule type" value="Genomic_DNA"/>
</dbReference>
<evidence type="ECO:0000259" key="19">
    <source>
        <dbReference type="Pfam" id="PF08389"/>
    </source>
</evidence>
<evidence type="ECO:0000313" key="21">
    <source>
        <dbReference type="EMBL" id="RMZ72330.1"/>
    </source>
</evidence>
<dbReference type="GO" id="GO:0005643">
    <property type="term" value="C:nuclear pore"/>
    <property type="evidence" value="ECO:0007669"/>
    <property type="project" value="TreeGrafter"/>
</dbReference>
<dbReference type="GO" id="GO:0000428">
    <property type="term" value="C:DNA-directed RNA polymerase complex"/>
    <property type="evidence" value="ECO:0007669"/>
    <property type="project" value="UniProtKB-KW"/>
</dbReference>